<dbReference type="Proteomes" id="UP000016666">
    <property type="component" value="Chromosome 4"/>
</dbReference>
<feature type="region of interest" description="Disordered" evidence="1">
    <location>
        <begin position="1"/>
        <end position="24"/>
    </location>
</feature>
<dbReference type="Ensembl" id="ENSAPLT00000047716.1">
    <property type="protein sequence ID" value="ENSAPLP00000018815.1"/>
    <property type="gene ID" value="ENSAPLG00000022788.1"/>
</dbReference>
<name>A0A493SZB2_ANAPP</name>
<proteinExistence type="predicted"/>
<protein>
    <submittedName>
        <fullName evidence="2">Uncharacterized protein</fullName>
    </submittedName>
</protein>
<feature type="compositionally biased region" description="Basic and acidic residues" evidence="1">
    <location>
        <begin position="70"/>
        <end position="83"/>
    </location>
</feature>
<dbReference type="AlphaFoldDB" id="A0A493SZB2"/>
<reference evidence="2 3" key="1">
    <citation type="submission" date="2017-10" db="EMBL/GenBank/DDBJ databases">
        <title>A new Pekin duck reference genome.</title>
        <authorList>
            <person name="Hou Z.-C."/>
            <person name="Zhou Z.-K."/>
            <person name="Zhu F."/>
            <person name="Hou S.-S."/>
        </authorList>
    </citation>
    <scope>NUCLEOTIDE SEQUENCE [LARGE SCALE GENOMIC DNA]</scope>
</reference>
<dbReference type="STRING" id="8840.ENSAPLP00000018815"/>
<evidence type="ECO:0000256" key="1">
    <source>
        <dbReference type="SAM" id="MobiDB-lite"/>
    </source>
</evidence>
<dbReference type="GeneTree" id="ENSGT00960000191080"/>
<evidence type="ECO:0000313" key="2">
    <source>
        <dbReference type="Ensembl" id="ENSAPLP00000018815.1"/>
    </source>
</evidence>
<keyword evidence="3" id="KW-1185">Reference proteome</keyword>
<accession>A0A493SZB2</accession>
<evidence type="ECO:0000313" key="3">
    <source>
        <dbReference type="Proteomes" id="UP000016666"/>
    </source>
</evidence>
<organism evidence="2 3">
    <name type="scientific">Anas platyrhynchos platyrhynchos</name>
    <name type="common">Northern mallard</name>
    <dbReference type="NCBI Taxonomy" id="8840"/>
    <lineage>
        <taxon>Eukaryota</taxon>
        <taxon>Metazoa</taxon>
        <taxon>Chordata</taxon>
        <taxon>Craniata</taxon>
        <taxon>Vertebrata</taxon>
        <taxon>Euteleostomi</taxon>
        <taxon>Archelosauria</taxon>
        <taxon>Archosauria</taxon>
        <taxon>Dinosauria</taxon>
        <taxon>Saurischia</taxon>
        <taxon>Theropoda</taxon>
        <taxon>Coelurosauria</taxon>
        <taxon>Aves</taxon>
        <taxon>Neognathae</taxon>
        <taxon>Galloanserae</taxon>
        <taxon>Anseriformes</taxon>
        <taxon>Anatidae</taxon>
        <taxon>Anatinae</taxon>
        <taxon>Anas</taxon>
    </lineage>
</organism>
<feature type="region of interest" description="Disordered" evidence="1">
    <location>
        <begin position="63"/>
        <end position="83"/>
    </location>
</feature>
<reference evidence="2" key="2">
    <citation type="submission" date="2025-08" db="UniProtKB">
        <authorList>
            <consortium name="Ensembl"/>
        </authorList>
    </citation>
    <scope>IDENTIFICATION</scope>
</reference>
<sequence>MSEQGYVVAPPYSQSQPRVGDFSKSFGPPNSSLWYGHYDSPNSSYAAPQPGVKLNLNVVFLPPELTGNNEGDRSGEGRKLGTG</sequence>
<reference evidence="2" key="3">
    <citation type="submission" date="2025-09" db="UniProtKB">
        <authorList>
            <consortium name="Ensembl"/>
        </authorList>
    </citation>
    <scope>IDENTIFICATION</scope>
</reference>